<dbReference type="Proteomes" id="UP000198672">
    <property type="component" value="Unassembled WGS sequence"/>
</dbReference>
<evidence type="ECO:0000313" key="1">
    <source>
        <dbReference type="EMBL" id="SDY47570.1"/>
    </source>
</evidence>
<proteinExistence type="predicted"/>
<organism evidence="1 2">
    <name type="scientific">Allochromatium warmingii</name>
    <name type="common">Chromatium warmingii</name>
    <dbReference type="NCBI Taxonomy" id="61595"/>
    <lineage>
        <taxon>Bacteria</taxon>
        <taxon>Pseudomonadati</taxon>
        <taxon>Pseudomonadota</taxon>
        <taxon>Gammaproteobacteria</taxon>
        <taxon>Chromatiales</taxon>
        <taxon>Chromatiaceae</taxon>
        <taxon>Allochromatium</taxon>
    </lineage>
</organism>
<dbReference type="EMBL" id="FNOW01000078">
    <property type="protein sequence ID" value="SDY47570.1"/>
    <property type="molecule type" value="Genomic_DNA"/>
</dbReference>
<reference evidence="2" key="1">
    <citation type="submission" date="2016-10" db="EMBL/GenBank/DDBJ databases">
        <authorList>
            <person name="Varghese N."/>
            <person name="Submissions S."/>
        </authorList>
    </citation>
    <scope>NUCLEOTIDE SEQUENCE [LARGE SCALE GENOMIC DNA]</scope>
    <source>
        <strain evidence="2">DSM 173</strain>
    </source>
</reference>
<evidence type="ECO:0000313" key="2">
    <source>
        <dbReference type="Proteomes" id="UP000198672"/>
    </source>
</evidence>
<keyword evidence="2" id="KW-1185">Reference proteome</keyword>
<accession>A0A1H3K5U0</accession>
<dbReference type="AlphaFoldDB" id="A0A1H3K5U0"/>
<name>A0A1H3K5U0_ALLWA</name>
<sequence length="61" mass="7401">MKYCNLLSFNMHDKDRIRFLHMIEAAEDVCRFIEGRQRSELVDTSRSRSWSFVTRENFLQS</sequence>
<protein>
    <submittedName>
        <fullName evidence="1">Uncharacterized protein</fullName>
    </submittedName>
</protein>
<gene>
    <name evidence="1" type="ORF">SAMN05421644_1782</name>
</gene>
<dbReference type="STRING" id="61595.SAMN05421644_1782"/>